<proteinExistence type="predicted"/>
<organism evidence="1 2">
    <name type="scientific">Portunus trituberculatus</name>
    <name type="common">Swimming crab</name>
    <name type="synonym">Neptunus trituberculatus</name>
    <dbReference type="NCBI Taxonomy" id="210409"/>
    <lineage>
        <taxon>Eukaryota</taxon>
        <taxon>Metazoa</taxon>
        <taxon>Ecdysozoa</taxon>
        <taxon>Arthropoda</taxon>
        <taxon>Crustacea</taxon>
        <taxon>Multicrustacea</taxon>
        <taxon>Malacostraca</taxon>
        <taxon>Eumalacostraca</taxon>
        <taxon>Eucarida</taxon>
        <taxon>Decapoda</taxon>
        <taxon>Pleocyemata</taxon>
        <taxon>Brachyura</taxon>
        <taxon>Eubrachyura</taxon>
        <taxon>Portunoidea</taxon>
        <taxon>Portunidae</taxon>
        <taxon>Portuninae</taxon>
        <taxon>Portunus</taxon>
    </lineage>
</organism>
<dbReference type="AlphaFoldDB" id="A0A5B7JXD9"/>
<name>A0A5B7JXD9_PORTR</name>
<gene>
    <name evidence="1" type="ORF">E2C01_096216</name>
</gene>
<sequence length="48" mass="5881">MLLPWRGANPPLLLRKVQLSAIMSSSCREWRRRRRRRREVKWRSYGNG</sequence>
<evidence type="ECO:0000313" key="2">
    <source>
        <dbReference type="Proteomes" id="UP000324222"/>
    </source>
</evidence>
<protein>
    <submittedName>
        <fullName evidence="1">Uncharacterized protein</fullName>
    </submittedName>
</protein>
<dbReference type="PROSITE" id="PS51257">
    <property type="entry name" value="PROKAR_LIPOPROTEIN"/>
    <property type="match status" value="1"/>
</dbReference>
<dbReference type="Proteomes" id="UP000324222">
    <property type="component" value="Unassembled WGS sequence"/>
</dbReference>
<accession>A0A5B7JXD9</accession>
<reference evidence="1 2" key="1">
    <citation type="submission" date="2019-05" db="EMBL/GenBank/DDBJ databases">
        <title>Another draft genome of Portunus trituberculatus and its Hox gene families provides insights of decapod evolution.</title>
        <authorList>
            <person name="Jeong J.-H."/>
            <person name="Song I."/>
            <person name="Kim S."/>
            <person name="Choi T."/>
            <person name="Kim D."/>
            <person name="Ryu S."/>
            <person name="Kim W."/>
        </authorList>
    </citation>
    <scope>NUCLEOTIDE SEQUENCE [LARGE SCALE GENOMIC DNA]</scope>
    <source>
        <tissue evidence="1">Muscle</tissue>
    </source>
</reference>
<dbReference type="EMBL" id="VSRR010124093">
    <property type="protein sequence ID" value="MPD00723.1"/>
    <property type="molecule type" value="Genomic_DNA"/>
</dbReference>
<comment type="caution">
    <text evidence="1">The sequence shown here is derived from an EMBL/GenBank/DDBJ whole genome shotgun (WGS) entry which is preliminary data.</text>
</comment>
<evidence type="ECO:0000313" key="1">
    <source>
        <dbReference type="EMBL" id="MPD00723.1"/>
    </source>
</evidence>
<keyword evidence="2" id="KW-1185">Reference proteome</keyword>